<evidence type="ECO:0000313" key="3">
    <source>
        <dbReference type="EMBL" id="PIA50279.1"/>
    </source>
</evidence>
<dbReference type="PANTHER" id="PTHR46740">
    <property type="entry name" value="PROTEIN DYAD"/>
    <property type="match status" value="1"/>
</dbReference>
<dbReference type="PANTHER" id="PTHR46740:SF2">
    <property type="entry name" value="PROTEIN DYAD"/>
    <property type="match status" value="1"/>
</dbReference>
<organism evidence="3 4">
    <name type="scientific">Aquilegia coerulea</name>
    <name type="common">Rocky mountain columbine</name>
    <dbReference type="NCBI Taxonomy" id="218851"/>
    <lineage>
        <taxon>Eukaryota</taxon>
        <taxon>Viridiplantae</taxon>
        <taxon>Streptophyta</taxon>
        <taxon>Embryophyta</taxon>
        <taxon>Tracheophyta</taxon>
        <taxon>Spermatophyta</taxon>
        <taxon>Magnoliopsida</taxon>
        <taxon>Ranunculales</taxon>
        <taxon>Ranunculaceae</taxon>
        <taxon>Thalictroideae</taxon>
        <taxon>Aquilegia</taxon>
    </lineage>
</organism>
<name>A0A2G5E3E8_AQUCA</name>
<dbReference type="EMBL" id="KZ305030">
    <property type="protein sequence ID" value="PIA50279.1"/>
    <property type="molecule type" value="Genomic_DNA"/>
</dbReference>
<dbReference type="Pfam" id="PF25874">
    <property type="entry name" value="WHD_plant_repro"/>
    <property type="match status" value="1"/>
</dbReference>
<sequence length="405" mass="46574">MQEIKCFKRRNSRFEESQKPSLGRHVLSNVDCSIANNVDLKVGFLYEIDHKLLPPKSPIQLKSIRAAMVTEKNELNIAVRFPSMLALRVYFSGGNTQAELANFPEKKYPDLDEQFVMGTKLAKEILFRLISPVEFQEQGRLQNFWLVLSKISELSTLIMEDENDKDETSAQGLNCEGLLNWGVRRRVSFMARHYSGSKTPRVASSSSLVKEEEDGIQKEVTTVDETKRVLRKRKRKCVKQSKKSKVAKRTEEKKKPSSKTKRQKLKLSYDRWSRERYKNAEVKMLEIMKEKGAVIGRPMLRPTLRLEARKHIGDTGLLDHLLKHMAGKIAPNGEDRFRRRHNADGAMEYWLESADLVNVRKEAGVNDPFWTPPPGWKPGDSLVQDSNTCVIELKMLKEEMASIKK</sequence>
<feature type="domain" description="PTC1-like winged helix-turn-helix" evidence="2">
    <location>
        <begin position="271"/>
        <end position="353"/>
    </location>
</feature>
<dbReference type="InterPro" id="IPR044221">
    <property type="entry name" value="DYAD/AMEIOTIC1"/>
</dbReference>
<dbReference type="InParanoid" id="A0A2G5E3E8"/>
<dbReference type="GO" id="GO:0007131">
    <property type="term" value="P:reciprocal meiotic recombination"/>
    <property type="evidence" value="ECO:0007669"/>
    <property type="project" value="InterPro"/>
</dbReference>
<dbReference type="OrthoDB" id="515863at2759"/>
<feature type="compositionally biased region" description="Basic residues" evidence="1">
    <location>
        <begin position="256"/>
        <end position="265"/>
    </location>
</feature>
<dbReference type="InterPro" id="IPR059080">
    <property type="entry name" value="WHD_PTC1"/>
</dbReference>
<dbReference type="GO" id="GO:0051177">
    <property type="term" value="P:meiotic sister chromatid cohesion"/>
    <property type="evidence" value="ECO:0007669"/>
    <property type="project" value="InterPro"/>
</dbReference>
<dbReference type="Proteomes" id="UP000230069">
    <property type="component" value="Unassembled WGS sequence"/>
</dbReference>
<reference evidence="3 4" key="1">
    <citation type="submission" date="2017-09" db="EMBL/GenBank/DDBJ databases">
        <title>WGS assembly of Aquilegia coerulea Goldsmith.</title>
        <authorList>
            <person name="Hodges S."/>
            <person name="Kramer E."/>
            <person name="Nordborg M."/>
            <person name="Tomkins J."/>
            <person name="Borevitz J."/>
            <person name="Derieg N."/>
            <person name="Yan J."/>
            <person name="Mihaltcheva S."/>
            <person name="Hayes R.D."/>
            <person name="Rokhsar D."/>
        </authorList>
    </citation>
    <scope>NUCLEOTIDE SEQUENCE [LARGE SCALE GENOMIC DNA]</scope>
    <source>
        <strain evidence="4">cv. Goldsmith</strain>
    </source>
</reference>
<feature type="region of interest" description="Disordered" evidence="1">
    <location>
        <begin position="234"/>
        <end position="266"/>
    </location>
</feature>
<evidence type="ECO:0000259" key="2">
    <source>
        <dbReference type="Pfam" id="PF25874"/>
    </source>
</evidence>
<gene>
    <name evidence="3" type="ORF">AQUCO_01300785v1</name>
</gene>
<protein>
    <recommendedName>
        <fullName evidence="2">PTC1-like winged helix-turn-helix domain-containing protein</fullName>
    </recommendedName>
</protein>
<proteinExistence type="predicted"/>
<dbReference type="STRING" id="218851.A0A2G5E3E8"/>
<evidence type="ECO:0000256" key="1">
    <source>
        <dbReference type="SAM" id="MobiDB-lite"/>
    </source>
</evidence>
<keyword evidence="4" id="KW-1185">Reference proteome</keyword>
<accession>A0A2G5E3E8</accession>
<dbReference type="AlphaFoldDB" id="A0A2G5E3E8"/>
<evidence type="ECO:0000313" key="4">
    <source>
        <dbReference type="Proteomes" id="UP000230069"/>
    </source>
</evidence>
<feature type="compositionally biased region" description="Basic residues" evidence="1">
    <location>
        <begin position="234"/>
        <end position="247"/>
    </location>
</feature>